<organism evidence="2 3">
    <name type="scientific">Novosphingobium umbonatum</name>
    <dbReference type="NCBI Taxonomy" id="1908524"/>
    <lineage>
        <taxon>Bacteria</taxon>
        <taxon>Pseudomonadati</taxon>
        <taxon>Pseudomonadota</taxon>
        <taxon>Alphaproteobacteria</taxon>
        <taxon>Sphingomonadales</taxon>
        <taxon>Sphingomonadaceae</taxon>
        <taxon>Novosphingobium</taxon>
    </lineage>
</organism>
<dbReference type="Pfam" id="PF02583">
    <property type="entry name" value="Trns_repr_metal"/>
    <property type="match status" value="1"/>
</dbReference>
<dbReference type="InterPro" id="IPR038390">
    <property type="entry name" value="Metal_Tscrpt_repr_sf"/>
</dbReference>
<sequence length="88" mass="9855">MSHTTDKDLINRLRRANGHLAKIVTMIEDDRSALDVAQQLQAVIAALDKAKTHLVAHHIEHHLTETLGDLTPEARETLGRLTEIAKYL</sequence>
<gene>
    <name evidence="2" type="ORF">EOE18_16575</name>
</gene>
<evidence type="ECO:0000313" key="2">
    <source>
        <dbReference type="EMBL" id="RVU03318.1"/>
    </source>
</evidence>
<dbReference type="AlphaFoldDB" id="A0A3S2US32"/>
<dbReference type="GO" id="GO:0003677">
    <property type="term" value="F:DNA binding"/>
    <property type="evidence" value="ECO:0007669"/>
    <property type="project" value="InterPro"/>
</dbReference>
<dbReference type="GO" id="GO:0046872">
    <property type="term" value="F:metal ion binding"/>
    <property type="evidence" value="ECO:0007669"/>
    <property type="project" value="InterPro"/>
</dbReference>
<dbReference type="Proteomes" id="UP000282837">
    <property type="component" value="Unassembled WGS sequence"/>
</dbReference>
<proteinExistence type="inferred from homology"/>
<dbReference type="EMBL" id="SACO01000017">
    <property type="protein sequence ID" value="RVU03318.1"/>
    <property type="molecule type" value="Genomic_DNA"/>
</dbReference>
<protein>
    <submittedName>
        <fullName evidence="2">Nickel resistance protein</fullName>
    </submittedName>
</protein>
<reference evidence="2 3" key="1">
    <citation type="submission" date="2019-01" db="EMBL/GenBank/DDBJ databases">
        <authorList>
            <person name="Chen W.-M."/>
        </authorList>
    </citation>
    <scope>NUCLEOTIDE SEQUENCE [LARGE SCALE GENOMIC DNA]</scope>
    <source>
        <strain evidence="2 3">FSY-9</strain>
    </source>
</reference>
<evidence type="ECO:0000313" key="3">
    <source>
        <dbReference type="Proteomes" id="UP000282837"/>
    </source>
</evidence>
<keyword evidence="3" id="KW-1185">Reference proteome</keyword>
<dbReference type="OrthoDB" id="9811244at2"/>
<dbReference type="GO" id="GO:0045892">
    <property type="term" value="P:negative regulation of DNA-templated transcription"/>
    <property type="evidence" value="ECO:0007669"/>
    <property type="project" value="UniProtKB-ARBA"/>
</dbReference>
<name>A0A3S2US32_9SPHN</name>
<evidence type="ECO:0000256" key="1">
    <source>
        <dbReference type="ARBA" id="ARBA00005260"/>
    </source>
</evidence>
<dbReference type="RefSeq" id="WP_127711559.1">
    <property type="nucleotide sequence ID" value="NZ_SACO01000017.1"/>
</dbReference>
<dbReference type="Gene3D" id="1.20.58.1000">
    <property type="entry name" value="Metal-sensitive repressor, helix protomer"/>
    <property type="match status" value="1"/>
</dbReference>
<comment type="similarity">
    <text evidence="1">Belongs to the FrmR/RcnR family.</text>
</comment>
<accession>A0A3S2US32</accession>
<dbReference type="InterPro" id="IPR003735">
    <property type="entry name" value="Metal_Tscrpt_repr"/>
</dbReference>
<comment type="caution">
    <text evidence="2">The sequence shown here is derived from an EMBL/GenBank/DDBJ whole genome shotgun (WGS) entry which is preliminary data.</text>
</comment>
<dbReference type="PANTHER" id="PTHR33677">
    <property type="entry name" value="TRANSCRIPTIONAL REPRESSOR FRMR-RELATED"/>
    <property type="match status" value="1"/>
</dbReference>